<dbReference type="EMBL" id="BMAV01002380">
    <property type="protein sequence ID" value="GFY41259.1"/>
    <property type="molecule type" value="Genomic_DNA"/>
</dbReference>
<name>A0A8X6WTY2_9ARAC</name>
<proteinExistence type="predicted"/>
<dbReference type="OrthoDB" id="269822at2759"/>
<accession>A0A8X6WTY2</accession>
<comment type="caution">
    <text evidence="1">The sequence shown here is derived from an EMBL/GenBank/DDBJ whole genome shotgun (WGS) entry which is preliminary data.</text>
</comment>
<protein>
    <submittedName>
        <fullName evidence="1">Phosphoinositide phospholipase C</fullName>
    </submittedName>
</protein>
<dbReference type="InterPro" id="IPR011993">
    <property type="entry name" value="PH-like_dom_sf"/>
</dbReference>
<gene>
    <name evidence="1" type="ORF">TNIN_343781</name>
</gene>
<dbReference type="AlphaFoldDB" id="A0A8X6WTY2"/>
<sequence length="130" mass="14879">MAALSVNCLNTLPISIAENELIFRKLEQGSDVLKIFLKRKPERCSVCVKLETRQVVFLRHVAGRSVLESAVDLREVKEVRLGKNSKAFDRWPDETRKYQNNECFVIIYGNMFTLKSVSCVGQNNSSQDRI</sequence>
<keyword evidence="2" id="KW-1185">Reference proteome</keyword>
<dbReference type="Gene3D" id="2.30.29.30">
    <property type="entry name" value="Pleckstrin-homology domain (PH domain)/Phosphotyrosine-binding domain (PTB)"/>
    <property type="match status" value="1"/>
</dbReference>
<dbReference type="SUPFAM" id="SSF50729">
    <property type="entry name" value="PH domain-like"/>
    <property type="match status" value="1"/>
</dbReference>
<dbReference type="Proteomes" id="UP000886998">
    <property type="component" value="Unassembled WGS sequence"/>
</dbReference>
<organism evidence="1 2">
    <name type="scientific">Trichonephila inaurata madagascariensis</name>
    <dbReference type="NCBI Taxonomy" id="2747483"/>
    <lineage>
        <taxon>Eukaryota</taxon>
        <taxon>Metazoa</taxon>
        <taxon>Ecdysozoa</taxon>
        <taxon>Arthropoda</taxon>
        <taxon>Chelicerata</taxon>
        <taxon>Arachnida</taxon>
        <taxon>Araneae</taxon>
        <taxon>Araneomorphae</taxon>
        <taxon>Entelegynae</taxon>
        <taxon>Araneoidea</taxon>
        <taxon>Nephilidae</taxon>
        <taxon>Trichonephila</taxon>
        <taxon>Trichonephila inaurata</taxon>
    </lineage>
</organism>
<reference evidence="1" key="1">
    <citation type="submission" date="2020-08" db="EMBL/GenBank/DDBJ databases">
        <title>Multicomponent nature underlies the extraordinary mechanical properties of spider dragline silk.</title>
        <authorList>
            <person name="Kono N."/>
            <person name="Nakamura H."/>
            <person name="Mori M."/>
            <person name="Yoshida Y."/>
            <person name="Ohtoshi R."/>
            <person name="Malay A.D."/>
            <person name="Moran D.A.P."/>
            <person name="Tomita M."/>
            <person name="Numata K."/>
            <person name="Arakawa K."/>
        </authorList>
    </citation>
    <scope>NUCLEOTIDE SEQUENCE</scope>
</reference>
<evidence type="ECO:0000313" key="2">
    <source>
        <dbReference type="Proteomes" id="UP000886998"/>
    </source>
</evidence>
<evidence type="ECO:0000313" key="1">
    <source>
        <dbReference type="EMBL" id="GFY41259.1"/>
    </source>
</evidence>